<accession>A2FHX2</accession>
<dbReference type="InterPro" id="IPR002110">
    <property type="entry name" value="Ankyrin_rpt"/>
</dbReference>
<feature type="repeat" description="ANK" evidence="1">
    <location>
        <begin position="468"/>
        <end position="500"/>
    </location>
</feature>
<evidence type="ECO:0000313" key="5">
    <source>
        <dbReference type="Proteomes" id="UP000001542"/>
    </source>
</evidence>
<feature type="repeat" description="ANK" evidence="1">
    <location>
        <begin position="272"/>
        <end position="304"/>
    </location>
</feature>
<dbReference type="Pfam" id="PF11929">
    <property type="entry name" value="DUF3447"/>
    <property type="match status" value="1"/>
</dbReference>
<dbReference type="Gene3D" id="1.25.40.20">
    <property type="entry name" value="Ankyrin repeat-containing domain"/>
    <property type="match status" value="2"/>
</dbReference>
<feature type="transmembrane region" description="Helical" evidence="2">
    <location>
        <begin position="615"/>
        <end position="639"/>
    </location>
</feature>
<feature type="repeat" description="ANK" evidence="1">
    <location>
        <begin position="339"/>
        <end position="371"/>
    </location>
</feature>
<evidence type="ECO:0000313" key="4">
    <source>
        <dbReference type="EMBL" id="EAX95481.1"/>
    </source>
</evidence>
<dbReference type="InterPro" id="IPR036770">
    <property type="entry name" value="Ankyrin_rpt-contain_sf"/>
</dbReference>
<keyword evidence="2" id="KW-0812">Transmembrane</keyword>
<sequence>MAVHYETLNNKYQRYINTWDEIYRINSDQKSLTNGLFNDIKVNLIDTGYFTAQEIIGKIKVVSETRLCYRHAYIEIMKKLSEEYHCENSLNISFLSEYDNVIKNTYKEAILNDDEEALRQFLKSEKIDLSELLESCCLNGARFCFELLRTGYNVRITKKCLDEAIKGQSKYIIEKCLNEQTPDTSPIEAAIASHNSGIIMRLITDYKIQISGFHMPILPLCHKYLNLEVFLIYLLEYHDINGCLVFSPVYHIRDLCKYLYANGGNIRASDPDGGTALHLAITENQTDIAKDFISFGSDIEALEKILGRPLNVAVSVNNSVLVELLVSHGADINIHDPKSNFSLLHTATIFRNKKVIEFLIKHGTEINENSNRYGLTPLMLASLLNYKEIVQFLISDGARISVTDKFGNNAIAYALLYNNKEFMEITLRRFNQVFEYLDYITFDLKSSNNDLIALLLSKGVNIIGQNIHGNTPLHIAALMSNKENAELIISHGADINSLNENEQTPLDIAIMRGRKEYSREVSDIDNEDNQALLDFLEKKSEMVALFTMRDASSYSNKEFKNNDILEIMFDYFWGRYQIGNPCVKTVLVFLGVAFTMWKIAGTFSNRLLRLIFKTIGLVFIGQVLIHIFSISADIILHYFDKSIFWY</sequence>
<keyword evidence="2" id="KW-1133">Transmembrane helix</keyword>
<dbReference type="STRING" id="5722.A2FHX2"/>
<keyword evidence="2" id="KW-0472">Membrane</keyword>
<keyword evidence="5" id="KW-1185">Reference proteome</keyword>
<dbReference type="eggNOG" id="KOG4177">
    <property type="taxonomic scope" value="Eukaryota"/>
</dbReference>
<name>A2FHX2_TRIV3</name>
<evidence type="ECO:0000256" key="1">
    <source>
        <dbReference type="PROSITE-ProRule" id="PRU00023"/>
    </source>
</evidence>
<evidence type="ECO:0000259" key="3">
    <source>
        <dbReference type="Pfam" id="PF11929"/>
    </source>
</evidence>
<dbReference type="PRINTS" id="PR01415">
    <property type="entry name" value="ANKYRIN"/>
</dbReference>
<dbReference type="VEuPathDB" id="TrichDB:TVAGG3_0347790"/>
<keyword evidence="1" id="KW-0040">ANK repeat</keyword>
<proteinExistence type="predicted"/>
<gene>
    <name evidence="4" type="ORF">TVAG_222770</name>
</gene>
<dbReference type="PANTHER" id="PTHR24182">
    <property type="entry name" value="ANKYRIN REPEAT AND SOCS BOX CONTAINING 4"/>
    <property type="match status" value="1"/>
</dbReference>
<dbReference type="PANTHER" id="PTHR24182:SF13">
    <property type="entry name" value="LD18443P"/>
    <property type="match status" value="1"/>
</dbReference>
<dbReference type="InParanoid" id="A2FHX2"/>
<feature type="transmembrane region" description="Helical" evidence="2">
    <location>
        <begin position="585"/>
        <end position="603"/>
    </location>
</feature>
<dbReference type="SUPFAM" id="SSF48403">
    <property type="entry name" value="Ankyrin repeat"/>
    <property type="match status" value="1"/>
</dbReference>
<dbReference type="PROSITE" id="PS50297">
    <property type="entry name" value="ANK_REP_REGION"/>
    <property type="match status" value="4"/>
</dbReference>
<feature type="repeat" description="ANK" evidence="1">
    <location>
        <begin position="309"/>
        <end position="337"/>
    </location>
</feature>
<feature type="repeat" description="ANK" evidence="1">
    <location>
        <begin position="373"/>
        <end position="405"/>
    </location>
</feature>
<dbReference type="Pfam" id="PF00023">
    <property type="entry name" value="Ank"/>
    <property type="match status" value="1"/>
</dbReference>
<dbReference type="SMART" id="SM00248">
    <property type="entry name" value="ANK"/>
    <property type="match status" value="7"/>
</dbReference>
<protein>
    <recommendedName>
        <fullName evidence="3">DUF3447 domain-containing protein</fullName>
    </recommendedName>
</protein>
<reference evidence="4" key="1">
    <citation type="submission" date="2006-10" db="EMBL/GenBank/DDBJ databases">
        <authorList>
            <person name="Amadeo P."/>
            <person name="Zhao Q."/>
            <person name="Wortman J."/>
            <person name="Fraser-Liggett C."/>
            <person name="Carlton J."/>
        </authorList>
    </citation>
    <scope>NUCLEOTIDE SEQUENCE</scope>
    <source>
        <strain evidence="4">G3</strain>
    </source>
</reference>
<dbReference type="AlphaFoldDB" id="A2FHX2"/>
<dbReference type="Proteomes" id="UP000001542">
    <property type="component" value="Unassembled WGS sequence"/>
</dbReference>
<dbReference type="Pfam" id="PF12796">
    <property type="entry name" value="Ank_2"/>
    <property type="match status" value="2"/>
</dbReference>
<evidence type="ECO:0000256" key="2">
    <source>
        <dbReference type="SAM" id="Phobius"/>
    </source>
</evidence>
<dbReference type="PROSITE" id="PS50088">
    <property type="entry name" value="ANK_REPEAT"/>
    <property type="match status" value="5"/>
</dbReference>
<dbReference type="EMBL" id="DS113803">
    <property type="protein sequence ID" value="EAX95481.1"/>
    <property type="molecule type" value="Genomic_DNA"/>
</dbReference>
<organism evidence="4 5">
    <name type="scientific">Trichomonas vaginalis (strain ATCC PRA-98 / G3)</name>
    <dbReference type="NCBI Taxonomy" id="412133"/>
    <lineage>
        <taxon>Eukaryota</taxon>
        <taxon>Metamonada</taxon>
        <taxon>Parabasalia</taxon>
        <taxon>Trichomonadida</taxon>
        <taxon>Trichomonadidae</taxon>
        <taxon>Trichomonas</taxon>
    </lineage>
</organism>
<dbReference type="KEGG" id="tva:4753237"/>
<dbReference type="SMR" id="A2FHX2"/>
<dbReference type="InterPro" id="IPR020683">
    <property type="entry name" value="DUF3447"/>
</dbReference>
<feature type="domain" description="DUF3447" evidence="3">
    <location>
        <begin position="152"/>
        <end position="233"/>
    </location>
</feature>
<dbReference type="RefSeq" id="XP_001308411.1">
    <property type="nucleotide sequence ID" value="XM_001308410.1"/>
</dbReference>
<dbReference type="VEuPathDB" id="TrichDB:TVAG_222770"/>
<reference evidence="4" key="2">
    <citation type="journal article" date="2007" name="Science">
        <title>Draft genome sequence of the sexually transmitted pathogen Trichomonas vaginalis.</title>
        <authorList>
            <person name="Carlton J.M."/>
            <person name="Hirt R.P."/>
            <person name="Silva J.C."/>
            <person name="Delcher A.L."/>
            <person name="Schatz M."/>
            <person name="Zhao Q."/>
            <person name="Wortman J.R."/>
            <person name="Bidwell S.L."/>
            <person name="Alsmark U.C.M."/>
            <person name="Besteiro S."/>
            <person name="Sicheritz-Ponten T."/>
            <person name="Noel C.J."/>
            <person name="Dacks J.B."/>
            <person name="Foster P.G."/>
            <person name="Simillion C."/>
            <person name="Van de Peer Y."/>
            <person name="Miranda-Saavedra D."/>
            <person name="Barton G.J."/>
            <person name="Westrop G.D."/>
            <person name="Mueller S."/>
            <person name="Dessi D."/>
            <person name="Fiori P.L."/>
            <person name="Ren Q."/>
            <person name="Paulsen I."/>
            <person name="Zhang H."/>
            <person name="Bastida-Corcuera F.D."/>
            <person name="Simoes-Barbosa A."/>
            <person name="Brown M.T."/>
            <person name="Hayes R.D."/>
            <person name="Mukherjee M."/>
            <person name="Okumura C.Y."/>
            <person name="Schneider R."/>
            <person name="Smith A.J."/>
            <person name="Vanacova S."/>
            <person name="Villalvazo M."/>
            <person name="Haas B.J."/>
            <person name="Pertea M."/>
            <person name="Feldblyum T.V."/>
            <person name="Utterback T.R."/>
            <person name="Shu C.L."/>
            <person name="Osoegawa K."/>
            <person name="de Jong P.J."/>
            <person name="Hrdy I."/>
            <person name="Horvathova L."/>
            <person name="Zubacova Z."/>
            <person name="Dolezal P."/>
            <person name="Malik S.B."/>
            <person name="Logsdon J.M. Jr."/>
            <person name="Henze K."/>
            <person name="Gupta A."/>
            <person name="Wang C.C."/>
            <person name="Dunne R.L."/>
            <person name="Upcroft J.A."/>
            <person name="Upcroft P."/>
            <person name="White O."/>
            <person name="Salzberg S.L."/>
            <person name="Tang P."/>
            <person name="Chiu C.-H."/>
            <person name="Lee Y.-S."/>
            <person name="Embley T.M."/>
            <person name="Coombs G.H."/>
            <person name="Mottram J.C."/>
            <person name="Tachezy J."/>
            <person name="Fraser-Liggett C.M."/>
            <person name="Johnson P.J."/>
        </authorList>
    </citation>
    <scope>NUCLEOTIDE SEQUENCE [LARGE SCALE GENOMIC DNA]</scope>
    <source>
        <strain evidence="4">G3</strain>
    </source>
</reference>